<protein>
    <submittedName>
        <fullName evidence="1">ATPase</fullName>
    </submittedName>
</protein>
<dbReference type="CDD" id="cd01983">
    <property type="entry name" value="SIMIBI"/>
    <property type="match status" value="1"/>
</dbReference>
<dbReference type="EMBL" id="CP096659">
    <property type="protein sequence ID" value="UPV73966.1"/>
    <property type="molecule type" value="Genomic_DNA"/>
</dbReference>
<dbReference type="AlphaFoldDB" id="A0A8U0HTE3"/>
<reference evidence="1 2" key="1">
    <citation type="submission" date="2022-04" db="EMBL/GenBank/DDBJ databases">
        <title>Diverse halophilic archaea isolated from saline environments.</title>
        <authorList>
            <person name="Cui H.-L."/>
        </authorList>
    </citation>
    <scope>NUCLEOTIDE SEQUENCE [LARGE SCALE GENOMIC DNA]</scope>
    <source>
        <strain evidence="1 2">XZYJT49</strain>
    </source>
</reference>
<name>A0A8U0HTE3_9EURY</name>
<proteinExistence type="predicted"/>
<keyword evidence="2" id="KW-1185">Reference proteome</keyword>
<dbReference type="KEGG" id="halx:M0R89_15680"/>
<dbReference type="GeneID" id="72186669"/>
<accession>A0A8U0HTE3</accession>
<evidence type="ECO:0000313" key="2">
    <source>
        <dbReference type="Proteomes" id="UP000830729"/>
    </source>
</evidence>
<evidence type="ECO:0000313" key="1">
    <source>
        <dbReference type="EMBL" id="UPV73966.1"/>
    </source>
</evidence>
<dbReference type="RefSeq" id="WP_248650016.1">
    <property type="nucleotide sequence ID" value="NZ_CP096659.1"/>
</dbReference>
<organism evidence="1 2">
    <name type="scientific">Halorussus limi</name>
    <dbReference type="NCBI Taxonomy" id="2938695"/>
    <lineage>
        <taxon>Archaea</taxon>
        <taxon>Methanobacteriati</taxon>
        <taxon>Methanobacteriota</taxon>
        <taxon>Stenosarchaea group</taxon>
        <taxon>Halobacteria</taxon>
        <taxon>Halobacteriales</taxon>
        <taxon>Haladaptataceae</taxon>
        <taxon>Halorussus</taxon>
    </lineage>
</organism>
<dbReference type="Proteomes" id="UP000830729">
    <property type="component" value="Chromosome"/>
</dbReference>
<gene>
    <name evidence="1" type="ORF">M0R89_15680</name>
</gene>
<sequence length="276" mass="29571">MRILVAGGERVDAGKTTFTTGLLSRLGGVGFKPRAGNDYWFDHDDYRRAVDAGRLYGKDAKRLAEASSAACGTEFDPEDLNPIHRLWRPSPGPDAGLVGQAHREFVLDRVGQSFVANARADVPESARRNLPVAEAPEVESVDQLDDVTRRLHLPMLEGFAERVRELQRETGGSAVVESYGDVALPIRGLSFDAVAVVEPGRMAAYDGDRFLKACEVAGGSAREGRLEVHTGDATELADPKATAGLPALAGDDRRDPAAVARAYDEAFGELLAVADS</sequence>